<dbReference type="InterPro" id="IPR003439">
    <property type="entry name" value="ABC_transporter-like_ATP-bd"/>
</dbReference>
<dbReference type="Proteomes" id="UP000321409">
    <property type="component" value="Unassembled WGS sequence"/>
</dbReference>
<dbReference type="EMBL" id="BKAB01000001">
    <property type="protein sequence ID" value="GEP22510.1"/>
    <property type="molecule type" value="Genomic_DNA"/>
</dbReference>
<evidence type="ECO:0000256" key="2">
    <source>
        <dbReference type="ARBA" id="ARBA00022692"/>
    </source>
</evidence>
<feature type="transmembrane region" description="Helical" evidence="7">
    <location>
        <begin position="40"/>
        <end position="60"/>
    </location>
</feature>
<dbReference type="Pfam" id="PF00664">
    <property type="entry name" value="ABC_membrane"/>
    <property type="match status" value="1"/>
</dbReference>
<dbReference type="PROSITE" id="PS00211">
    <property type="entry name" value="ABC_TRANSPORTER_1"/>
    <property type="match status" value="1"/>
</dbReference>
<dbReference type="PANTHER" id="PTHR43394">
    <property type="entry name" value="ATP-DEPENDENT PERMEASE MDL1, MITOCHONDRIAL"/>
    <property type="match status" value="1"/>
</dbReference>
<feature type="transmembrane region" description="Helical" evidence="7">
    <location>
        <begin position="259"/>
        <end position="277"/>
    </location>
</feature>
<feature type="transmembrane region" description="Helical" evidence="7">
    <location>
        <begin position="137"/>
        <end position="159"/>
    </location>
</feature>
<feature type="transmembrane region" description="Helical" evidence="7">
    <location>
        <begin position="111"/>
        <end position="131"/>
    </location>
</feature>
<dbReference type="Pfam" id="PF00005">
    <property type="entry name" value="ABC_tran"/>
    <property type="match status" value="1"/>
</dbReference>
<keyword evidence="5 7" id="KW-1133">Transmembrane helix</keyword>
<organism evidence="10 11">
    <name type="scientific">Lentilactobacillus diolivorans</name>
    <dbReference type="NCBI Taxonomy" id="179838"/>
    <lineage>
        <taxon>Bacteria</taxon>
        <taxon>Bacillati</taxon>
        <taxon>Bacillota</taxon>
        <taxon>Bacilli</taxon>
        <taxon>Lactobacillales</taxon>
        <taxon>Lactobacillaceae</taxon>
        <taxon>Lentilactobacillus</taxon>
    </lineage>
</organism>
<dbReference type="SMART" id="SM00382">
    <property type="entry name" value="AAA"/>
    <property type="match status" value="1"/>
</dbReference>
<keyword evidence="11" id="KW-1185">Reference proteome</keyword>
<feature type="domain" description="ABC transmembrane type-1" evidence="9">
    <location>
        <begin position="1"/>
        <end position="279"/>
    </location>
</feature>
<evidence type="ECO:0000256" key="5">
    <source>
        <dbReference type="ARBA" id="ARBA00022989"/>
    </source>
</evidence>
<dbReference type="SUPFAM" id="SSF52540">
    <property type="entry name" value="P-loop containing nucleoside triphosphate hydrolases"/>
    <property type="match status" value="1"/>
</dbReference>
<gene>
    <name evidence="10" type="ORF">LDI01_01030</name>
</gene>
<dbReference type="InterPro" id="IPR017871">
    <property type="entry name" value="ABC_transporter-like_CS"/>
</dbReference>
<dbReference type="InterPro" id="IPR003593">
    <property type="entry name" value="AAA+_ATPase"/>
</dbReference>
<comment type="subcellular location">
    <subcellularLocation>
        <location evidence="1">Cell membrane</location>
        <topology evidence="1">Multi-pass membrane protein</topology>
    </subcellularLocation>
</comment>
<proteinExistence type="predicted"/>
<dbReference type="PROSITE" id="PS50929">
    <property type="entry name" value="ABC_TM1F"/>
    <property type="match status" value="1"/>
</dbReference>
<dbReference type="InterPro" id="IPR036640">
    <property type="entry name" value="ABC1_TM_sf"/>
</dbReference>
<keyword evidence="4 10" id="KW-0067">ATP-binding</keyword>
<keyword evidence="3" id="KW-0547">Nucleotide-binding</keyword>
<evidence type="ECO:0000313" key="10">
    <source>
        <dbReference type="EMBL" id="GEP22510.1"/>
    </source>
</evidence>
<dbReference type="PANTHER" id="PTHR43394:SF1">
    <property type="entry name" value="ATP-BINDING CASSETTE SUB-FAMILY B MEMBER 10, MITOCHONDRIAL"/>
    <property type="match status" value="1"/>
</dbReference>
<name>A0ABQ0X984_9LACO</name>
<evidence type="ECO:0000256" key="4">
    <source>
        <dbReference type="ARBA" id="ARBA00022840"/>
    </source>
</evidence>
<accession>A0ABQ0X984</accession>
<reference evidence="10 11" key="1">
    <citation type="submission" date="2019-07" db="EMBL/GenBank/DDBJ databases">
        <title>Whole genome shotgun sequence of Lactobacillus diolivorans NBRC 107869.</title>
        <authorList>
            <person name="Hosoyama A."/>
            <person name="Uohara A."/>
            <person name="Ohji S."/>
            <person name="Ichikawa N."/>
        </authorList>
    </citation>
    <scope>NUCLEOTIDE SEQUENCE [LARGE SCALE GENOMIC DNA]</scope>
    <source>
        <strain evidence="10 11">NBRC 107869</strain>
    </source>
</reference>
<feature type="transmembrane region" description="Helical" evidence="7">
    <location>
        <begin position="213"/>
        <end position="239"/>
    </location>
</feature>
<feature type="domain" description="ABC transporter" evidence="8">
    <location>
        <begin position="314"/>
        <end position="496"/>
    </location>
</feature>
<comment type="caution">
    <text evidence="10">The sequence shown here is derived from an EMBL/GenBank/DDBJ whole genome shotgun (WGS) entry which is preliminary data.</text>
</comment>
<evidence type="ECO:0000259" key="9">
    <source>
        <dbReference type="PROSITE" id="PS50929"/>
    </source>
</evidence>
<dbReference type="InterPro" id="IPR011527">
    <property type="entry name" value="ABC1_TM_dom"/>
</dbReference>
<evidence type="ECO:0000256" key="1">
    <source>
        <dbReference type="ARBA" id="ARBA00004651"/>
    </source>
</evidence>
<keyword evidence="6 7" id="KW-0472">Membrane</keyword>
<protein>
    <submittedName>
        <fullName evidence="10">Multidrug ABC transporter ATP-binding protein</fullName>
    </submittedName>
</protein>
<keyword evidence="2 7" id="KW-0812">Transmembrane</keyword>
<evidence type="ECO:0000256" key="7">
    <source>
        <dbReference type="SAM" id="Phobius"/>
    </source>
</evidence>
<dbReference type="Gene3D" id="3.40.50.300">
    <property type="entry name" value="P-loop containing nucleotide triphosphate hydrolases"/>
    <property type="match status" value="1"/>
</dbReference>
<evidence type="ECO:0000259" key="8">
    <source>
        <dbReference type="PROSITE" id="PS50893"/>
    </source>
</evidence>
<dbReference type="GO" id="GO:0005524">
    <property type="term" value="F:ATP binding"/>
    <property type="evidence" value="ECO:0007669"/>
    <property type="project" value="UniProtKB-KW"/>
</dbReference>
<evidence type="ECO:0000256" key="3">
    <source>
        <dbReference type="ARBA" id="ARBA00022741"/>
    </source>
</evidence>
<dbReference type="SUPFAM" id="SSF90123">
    <property type="entry name" value="ABC transporter transmembrane region"/>
    <property type="match status" value="1"/>
</dbReference>
<dbReference type="CDD" id="cd18548">
    <property type="entry name" value="ABC_6TM_Tm287_like"/>
    <property type="match status" value="1"/>
</dbReference>
<evidence type="ECO:0000256" key="6">
    <source>
        <dbReference type="ARBA" id="ARBA00023136"/>
    </source>
</evidence>
<dbReference type="PROSITE" id="PS50893">
    <property type="entry name" value="ABC_TRANSPORTER_2"/>
    <property type="match status" value="1"/>
</dbReference>
<sequence length="496" mass="55279">MFLVLQVMSDLYLPTVTSNIIDKGIAQNNISYIWQEGFKMILVSFLGVAAAGGNIFFAATQSMKMGQKIRDDMFDKVTHFSEADMNRFGAASLDTRTTNDVVQIQNVMVQILRMMLMAPFMLIGASTMAFVKSPRLTIIFLITLPVIALIVGVLMYYVVPLFKVLQKKTDRINLIFGETLTGVRTIRSFNQDHYENRRFDAANKDFANTGIRAFTIVSFIIPIVTIVFSFINVAIIWFGGQMVSNQSLAVGNLVAFMTYSGQILFSFMMLSMIFVFLPRASASATRINEVLSVKDTITDPAIPVDFPVQQSGTLSFEHVYFRYSNAEQQTLQDINFSAHTGQTVAIIGGTGSGKSTLINLIPRLFDPESGVVKINGVPVNQLTQHDLHEQISINQQQAILFAGTIRENMHYAKPDATDDEIWYALTIAQATEFITTENGGLDYHVEQNGDNFSGGQKQRLAIARTILKPAEIYIFDDSFSALDFETDAKLRMAPKE</sequence>
<dbReference type="InterPro" id="IPR039421">
    <property type="entry name" value="Type_1_exporter"/>
</dbReference>
<dbReference type="InterPro" id="IPR027417">
    <property type="entry name" value="P-loop_NTPase"/>
</dbReference>
<dbReference type="Gene3D" id="1.20.1560.10">
    <property type="entry name" value="ABC transporter type 1, transmembrane domain"/>
    <property type="match status" value="1"/>
</dbReference>
<evidence type="ECO:0000313" key="11">
    <source>
        <dbReference type="Proteomes" id="UP000321409"/>
    </source>
</evidence>